<evidence type="ECO:0000313" key="2">
    <source>
        <dbReference type="EMBL" id="PSS18637.1"/>
    </source>
</evidence>
<proteinExistence type="predicted"/>
<feature type="region of interest" description="Disordered" evidence="1">
    <location>
        <begin position="40"/>
        <end position="60"/>
    </location>
</feature>
<accession>A0A2T3B258</accession>
<feature type="region of interest" description="Disordered" evidence="1">
    <location>
        <begin position="74"/>
        <end position="184"/>
    </location>
</feature>
<keyword evidence="3" id="KW-1185">Reference proteome</keyword>
<dbReference type="EMBL" id="KZ679011">
    <property type="protein sequence ID" value="PSS18637.1"/>
    <property type="molecule type" value="Genomic_DNA"/>
</dbReference>
<organism evidence="2 3">
    <name type="scientific">Amorphotheca resinae ATCC 22711</name>
    <dbReference type="NCBI Taxonomy" id="857342"/>
    <lineage>
        <taxon>Eukaryota</taxon>
        <taxon>Fungi</taxon>
        <taxon>Dikarya</taxon>
        <taxon>Ascomycota</taxon>
        <taxon>Pezizomycotina</taxon>
        <taxon>Leotiomycetes</taxon>
        <taxon>Helotiales</taxon>
        <taxon>Amorphothecaceae</taxon>
        <taxon>Amorphotheca</taxon>
    </lineage>
</organism>
<dbReference type="AlphaFoldDB" id="A0A2T3B258"/>
<feature type="compositionally biased region" description="Low complexity" evidence="1">
    <location>
        <begin position="91"/>
        <end position="120"/>
    </location>
</feature>
<dbReference type="GeneID" id="36573110"/>
<name>A0A2T3B258_AMORE</name>
<dbReference type="Proteomes" id="UP000241818">
    <property type="component" value="Unassembled WGS sequence"/>
</dbReference>
<dbReference type="InParanoid" id="A0A2T3B258"/>
<sequence>MNIPHSCDLSGGQQLPCKSRPIHVPEAFDRRECLRARVKVRGRAARTTSPTVDRTKSDPAIELAAAKESSFFSLVSSDSDNPRPPRFHQQLSSVAPTSSLFSSLSSLSSPLSSSPLADLRPSPPSSPLLLRVLPPSPSPSPSPSSSHLCPIPPHHAPPPSSPQQTLSTSLPPTPPDKGVFSDRP</sequence>
<dbReference type="RefSeq" id="XP_024720989.1">
    <property type="nucleotide sequence ID" value="XM_024865029.1"/>
</dbReference>
<reference evidence="2 3" key="1">
    <citation type="journal article" date="2018" name="New Phytol.">
        <title>Comparative genomics and transcriptomics depict ericoid mycorrhizal fungi as versatile saprotrophs and plant mutualists.</title>
        <authorList>
            <person name="Martino E."/>
            <person name="Morin E."/>
            <person name="Grelet G.A."/>
            <person name="Kuo A."/>
            <person name="Kohler A."/>
            <person name="Daghino S."/>
            <person name="Barry K.W."/>
            <person name="Cichocki N."/>
            <person name="Clum A."/>
            <person name="Dockter R.B."/>
            <person name="Hainaut M."/>
            <person name="Kuo R.C."/>
            <person name="LaButti K."/>
            <person name="Lindahl B.D."/>
            <person name="Lindquist E.A."/>
            <person name="Lipzen A."/>
            <person name="Khouja H.R."/>
            <person name="Magnuson J."/>
            <person name="Murat C."/>
            <person name="Ohm R.A."/>
            <person name="Singer S.W."/>
            <person name="Spatafora J.W."/>
            <person name="Wang M."/>
            <person name="Veneault-Fourrey C."/>
            <person name="Henrissat B."/>
            <person name="Grigoriev I.V."/>
            <person name="Martin F.M."/>
            <person name="Perotto S."/>
        </authorList>
    </citation>
    <scope>NUCLEOTIDE SEQUENCE [LARGE SCALE GENOMIC DNA]</scope>
    <source>
        <strain evidence="2 3">ATCC 22711</strain>
    </source>
</reference>
<feature type="compositionally biased region" description="Pro residues" evidence="1">
    <location>
        <begin position="150"/>
        <end position="161"/>
    </location>
</feature>
<evidence type="ECO:0000256" key="1">
    <source>
        <dbReference type="SAM" id="MobiDB-lite"/>
    </source>
</evidence>
<gene>
    <name evidence="2" type="ORF">M430DRAFT_242065</name>
</gene>
<protein>
    <submittedName>
        <fullName evidence="2">Uncharacterized protein</fullName>
    </submittedName>
</protein>
<evidence type="ECO:0000313" key="3">
    <source>
        <dbReference type="Proteomes" id="UP000241818"/>
    </source>
</evidence>